<dbReference type="AlphaFoldDB" id="A0A6J7H511"/>
<keyword evidence="1" id="KW-0963">Cytoplasm</keyword>
<dbReference type="PIRSF" id="PIRSF006488">
    <property type="entry name" value="Exonuc_VII_S"/>
    <property type="match status" value="1"/>
</dbReference>
<dbReference type="HAMAP" id="MF_00337">
    <property type="entry name" value="Exonuc_7_S"/>
    <property type="match status" value="1"/>
</dbReference>
<gene>
    <name evidence="4" type="ORF">UFOPK3610_00837</name>
</gene>
<dbReference type="Gene3D" id="1.10.287.1040">
    <property type="entry name" value="Exonuclease VII, small subunit"/>
    <property type="match status" value="1"/>
</dbReference>
<dbReference type="NCBIfam" id="TIGR01280">
    <property type="entry name" value="xseB"/>
    <property type="match status" value="1"/>
</dbReference>
<dbReference type="GO" id="GO:0006308">
    <property type="term" value="P:DNA catabolic process"/>
    <property type="evidence" value="ECO:0007669"/>
    <property type="project" value="InterPro"/>
</dbReference>
<dbReference type="PANTHER" id="PTHR34137">
    <property type="entry name" value="EXODEOXYRIBONUCLEASE 7 SMALL SUBUNIT"/>
    <property type="match status" value="1"/>
</dbReference>
<evidence type="ECO:0000256" key="1">
    <source>
        <dbReference type="ARBA" id="ARBA00022490"/>
    </source>
</evidence>
<dbReference type="InterPro" id="IPR003761">
    <property type="entry name" value="Exonuc_VII_S"/>
</dbReference>
<dbReference type="GO" id="GO:0005829">
    <property type="term" value="C:cytosol"/>
    <property type="evidence" value="ECO:0007669"/>
    <property type="project" value="TreeGrafter"/>
</dbReference>
<dbReference type="GO" id="GO:0009318">
    <property type="term" value="C:exodeoxyribonuclease VII complex"/>
    <property type="evidence" value="ECO:0007669"/>
    <property type="project" value="InterPro"/>
</dbReference>
<dbReference type="InterPro" id="IPR037004">
    <property type="entry name" value="Exonuc_VII_ssu_sf"/>
</dbReference>
<organism evidence="4">
    <name type="scientific">freshwater metagenome</name>
    <dbReference type="NCBI Taxonomy" id="449393"/>
    <lineage>
        <taxon>unclassified sequences</taxon>
        <taxon>metagenomes</taxon>
        <taxon>ecological metagenomes</taxon>
    </lineage>
</organism>
<accession>A0A6J7H511</accession>
<dbReference type="GO" id="GO:0008855">
    <property type="term" value="F:exodeoxyribonuclease VII activity"/>
    <property type="evidence" value="ECO:0007669"/>
    <property type="project" value="InterPro"/>
</dbReference>
<protein>
    <submittedName>
        <fullName evidence="4">Unannotated protein</fullName>
    </submittedName>
</protein>
<dbReference type="SUPFAM" id="SSF116842">
    <property type="entry name" value="XseB-like"/>
    <property type="match status" value="1"/>
</dbReference>
<evidence type="ECO:0000256" key="3">
    <source>
        <dbReference type="ARBA" id="ARBA00022801"/>
    </source>
</evidence>
<name>A0A6J7H511_9ZZZZ</name>
<dbReference type="Pfam" id="PF02609">
    <property type="entry name" value="Exonuc_VII_S"/>
    <property type="match status" value="1"/>
</dbReference>
<dbReference type="PANTHER" id="PTHR34137:SF1">
    <property type="entry name" value="EXODEOXYRIBONUCLEASE 7 SMALL SUBUNIT"/>
    <property type="match status" value="1"/>
</dbReference>
<evidence type="ECO:0000313" key="4">
    <source>
        <dbReference type="EMBL" id="CAB4911595.1"/>
    </source>
</evidence>
<sequence>MTKTNPASEISYEDARAALTEVVKSLEAGGISLEESLALWEKGEQLAATCRVWLEGAQNRLDSAPE</sequence>
<keyword evidence="3" id="KW-0378">Hydrolase</keyword>
<keyword evidence="2" id="KW-0540">Nuclease</keyword>
<reference evidence="4" key="1">
    <citation type="submission" date="2020-05" db="EMBL/GenBank/DDBJ databases">
        <authorList>
            <person name="Chiriac C."/>
            <person name="Salcher M."/>
            <person name="Ghai R."/>
            <person name="Kavagutti S V."/>
        </authorList>
    </citation>
    <scope>NUCLEOTIDE SEQUENCE</scope>
</reference>
<dbReference type="NCBIfam" id="NF002139">
    <property type="entry name" value="PRK00977.1-3"/>
    <property type="match status" value="1"/>
</dbReference>
<dbReference type="EMBL" id="CAFBMR010000025">
    <property type="protein sequence ID" value="CAB4911595.1"/>
    <property type="molecule type" value="Genomic_DNA"/>
</dbReference>
<proteinExistence type="inferred from homology"/>
<evidence type="ECO:0000256" key="2">
    <source>
        <dbReference type="ARBA" id="ARBA00022722"/>
    </source>
</evidence>